<sequence length="391" mass="43434">MRKTLRIFLCAALSASMMLTVPVWAQSADEKETTESNAVRQDLAGLKYDHSLELQYADQFSVDYYEDGYALITIAGDGQFLLVPEGKEAPEGLDSDIAVIKQPLDNIYLVATSAMDLFCALDGLDSISLSGTNADGWYIDEAKKALEDGSISFAGKYSAPDYELILSKNCDLAIESTMIYHKPEVKEKLEQFGIPVLVEHSSYESHPLGRTEWLKLYGVLLGKEELADKLFQEQVDKLKAIEDSESTGKTVAFFYINSVGAANVRKSGDYVSKMIELAGGKYIFSDLGAEDDNSLSTMNMQMEEFYAGAKDADYIIYNSTIDGELTDISQMLEKSSLLADFKAVKDGNVWCTNQNLFQETMELGTMIEDIHTMLTSDDPNLDTLTYMHKLK</sequence>
<feature type="domain" description="Fe/B12 periplasmic-binding" evidence="3">
    <location>
        <begin position="106"/>
        <end position="381"/>
    </location>
</feature>
<organism evidence="5 9">
    <name type="scientific">Blautia obeum</name>
    <dbReference type="NCBI Taxonomy" id="40520"/>
    <lineage>
        <taxon>Bacteria</taxon>
        <taxon>Bacillati</taxon>
        <taxon>Bacillota</taxon>
        <taxon>Clostridia</taxon>
        <taxon>Lachnospirales</taxon>
        <taxon>Lachnospiraceae</taxon>
        <taxon>Blautia</taxon>
    </lineage>
</organism>
<dbReference type="EMBL" id="QRZI01000011">
    <property type="protein sequence ID" value="RGV61872.1"/>
    <property type="molecule type" value="Genomic_DNA"/>
</dbReference>
<proteinExistence type="inferred from homology"/>
<evidence type="ECO:0000256" key="2">
    <source>
        <dbReference type="SAM" id="SignalP"/>
    </source>
</evidence>
<accession>A0A396A2B4</accession>
<dbReference type="GeneID" id="79803279"/>
<evidence type="ECO:0000313" key="6">
    <source>
        <dbReference type="EMBL" id="RHC08634.1"/>
    </source>
</evidence>
<evidence type="ECO:0000259" key="3">
    <source>
        <dbReference type="PROSITE" id="PS50983"/>
    </source>
</evidence>
<dbReference type="Gene3D" id="3.40.50.1980">
    <property type="entry name" value="Nitrogenase molybdenum iron protein domain"/>
    <property type="match status" value="2"/>
</dbReference>
<dbReference type="InterPro" id="IPR002491">
    <property type="entry name" value="ABC_transptr_periplasmic_BD"/>
</dbReference>
<dbReference type="AlphaFoldDB" id="A0A396A2B4"/>
<comment type="similarity">
    <text evidence="1">Belongs to the bacterial solute-binding protein 8 family.</text>
</comment>
<dbReference type="Proteomes" id="UP000285897">
    <property type="component" value="Unassembled WGS sequence"/>
</dbReference>
<dbReference type="PANTHER" id="PTHR30535:SF34">
    <property type="entry name" value="MOLYBDATE-BINDING PROTEIN MOLA"/>
    <property type="match status" value="1"/>
</dbReference>
<feature type="signal peptide" evidence="2">
    <location>
        <begin position="1"/>
        <end position="25"/>
    </location>
</feature>
<dbReference type="EMBL" id="QROS01000004">
    <property type="protein sequence ID" value="RHL48599.1"/>
    <property type="molecule type" value="Genomic_DNA"/>
</dbReference>
<dbReference type="PROSITE" id="PS50983">
    <property type="entry name" value="FE_B12_PBP"/>
    <property type="match status" value="1"/>
</dbReference>
<reference evidence="8 9" key="1">
    <citation type="submission" date="2018-08" db="EMBL/GenBank/DDBJ databases">
        <title>A genome reference for cultivated species of the human gut microbiota.</title>
        <authorList>
            <person name="Zou Y."/>
            <person name="Xue W."/>
            <person name="Luo G."/>
        </authorList>
    </citation>
    <scope>NUCLEOTIDE SEQUENCE [LARGE SCALE GENOMIC DNA]</scope>
    <source>
        <strain evidence="5 9">AF14-23</strain>
        <strain evidence="4 10">AF29-2BH</strain>
        <strain evidence="7 11">AF37-6AC</strain>
        <strain evidence="6 8">AM37-4AC</strain>
    </source>
</reference>
<evidence type="ECO:0000313" key="4">
    <source>
        <dbReference type="EMBL" id="RGQ02977.1"/>
    </source>
</evidence>
<dbReference type="Proteomes" id="UP000265808">
    <property type="component" value="Unassembled WGS sequence"/>
</dbReference>
<comment type="caution">
    <text evidence="5">The sequence shown here is derived from an EMBL/GenBank/DDBJ whole genome shotgun (WGS) entry which is preliminary data.</text>
</comment>
<keyword evidence="2" id="KW-0732">Signal</keyword>
<name>A0A396A2B4_9FIRM</name>
<dbReference type="Proteomes" id="UP000283585">
    <property type="component" value="Unassembled WGS sequence"/>
</dbReference>
<dbReference type="Proteomes" id="UP000265828">
    <property type="component" value="Unassembled WGS sequence"/>
</dbReference>
<feature type="chain" id="PRO_5038302114" evidence="2">
    <location>
        <begin position="26"/>
        <end position="391"/>
    </location>
</feature>
<dbReference type="EMBL" id="QSHL01000003">
    <property type="protein sequence ID" value="RHC08634.1"/>
    <property type="molecule type" value="Genomic_DNA"/>
</dbReference>
<dbReference type="Pfam" id="PF01497">
    <property type="entry name" value="Peripla_BP_2"/>
    <property type="match status" value="1"/>
</dbReference>
<dbReference type="EMBL" id="QRSS01000021">
    <property type="protein sequence ID" value="RGQ02977.1"/>
    <property type="molecule type" value="Genomic_DNA"/>
</dbReference>
<dbReference type="InterPro" id="IPR050902">
    <property type="entry name" value="ABC_Transporter_SBP"/>
</dbReference>
<evidence type="ECO:0000313" key="9">
    <source>
        <dbReference type="Proteomes" id="UP000265828"/>
    </source>
</evidence>
<gene>
    <name evidence="7" type="ORF">DW021_08010</name>
    <name evidence="6" type="ORF">DW859_07135</name>
    <name evidence="5" type="ORF">DWW07_14090</name>
    <name evidence="4" type="ORF">DWZ12_13855</name>
</gene>
<evidence type="ECO:0000313" key="11">
    <source>
        <dbReference type="Proteomes" id="UP000285897"/>
    </source>
</evidence>
<dbReference type="SUPFAM" id="SSF53807">
    <property type="entry name" value="Helical backbone' metal receptor"/>
    <property type="match status" value="1"/>
</dbReference>
<evidence type="ECO:0000256" key="1">
    <source>
        <dbReference type="ARBA" id="ARBA00008814"/>
    </source>
</evidence>
<dbReference type="PANTHER" id="PTHR30535">
    <property type="entry name" value="VITAMIN B12-BINDING PROTEIN"/>
    <property type="match status" value="1"/>
</dbReference>
<protein>
    <submittedName>
        <fullName evidence="5">ABC transporter substrate-binding protein</fullName>
    </submittedName>
</protein>
<evidence type="ECO:0000313" key="10">
    <source>
        <dbReference type="Proteomes" id="UP000283585"/>
    </source>
</evidence>
<evidence type="ECO:0000313" key="5">
    <source>
        <dbReference type="EMBL" id="RGV61872.1"/>
    </source>
</evidence>
<evidence type="ECO:0000313" key="8">
    <source>
        <dbReference type="Proteomes" id="UP000265808"/>
    </source>
</evidence>
<evidence type="ECO:0000313" key="7">
    <source>
        <dbReference type="EMBL" id="RHL48599.1"/>
    </source>
</evidence>
<dbReference type="RefSeq" id="WP_044925964.1">
    <property type="nucleotide sequence ID" value="NZ_CAXSOH010000005.1"/>
</dbReference>